<dbReference type="AlphaFoldDB" id="A0A182IZI4"/>
<evidence type="ECO:0000313" key="1">
    <source>
        <dbReference type="EnsemblMetazoa" id="AATE008475-PA.1"/>
    </source>
</evidence>
<dbReference type="VEuPathDB" id="VectorBase:AATE008475"/>
<sequence length="234" mass="26025">MEDEKQTLQSPSRPWEDHRCRPSGCRTKRFGPGSVVCTEPPTELLVGRLESLSPGRSSGVQLVVVVHQLIVVIIVVIVFVAVVAIDRVLVHGALVKLHPLRPVHNVGELEVRPRTGVVRRRRRTPVRVALVRVVRVPRLVLPADQVEVVVAAGRHLRPLRATLRRQQLLRADHLWLSSTLQQRPGGPIERMVTGLHLGACVRAGTGTTQKWQTAVDHTRIHDLITHTPVHSHTA</sequence>
<dbReference type="EnsemblMetazoa" id="AATE008475-RA">
    <property type="protein sequence ID" value="AATE008475-PA.1"/>
    <property type="gene ID" value="AATE008475"/>
</dbReference>
<accession>A0A182IZI4</accession>
<reference evidence="1" key="1">
    <citation type="submission" date="2022-08" db="UniProtKB">
        <authorList>
            <consortium name="EnsemblMetazoa"/>
        </authorList>
    </citation>
    <scope>IDENTIFICATION</scope>
    <source>
        <strain evidence="1">EBRO</strain>
    </source>
</reference>
<name>A0A182IZI4_ANOAO</name>
<organism evidence="1">
    <name type="scientific">Anopheles atroparvus</name>
    <name type="common">European mosquito</name>
    <dbReference type="NCBI Taxonomy" id="41427"/>
    <lineage>
        <taxon>Eukaryota</taxon>
        <taxon>Metazoa</taxon>
        <taxon>Ecdysozoa</taxon>
        <taxon>Arthropoda</taxon>
        <taxon>Hexapoda</taxon>
        <taxon>Insecta</taxon>
        <taxon>Pterygota</taxon>
        <taxon>Neoptera</taxon>
        <taxon>Endopterygota</taxon>
        <taxon>Diptera</taxon>
        <taxon>Nematocera</taxon>
        <taxon>Culicoidea</taxon>
        <taxon>Culicidae</taxon>
        <taxon>Anophelinae</taxon>
        <taxon>Anopheles</taxon>
    </lineage>
</organism>
<protein>
    <submittedName>
        <fullName evidence="1">Uncharacterized protein</fullName>
    </submittedName>
</protein>
<proteinExistence type="predicted"/>